<feature type="domain" description="Helicase C-terminal" evidence="1">
    <location>
        <begin position="574"/>
        <end position="715"/>
    </location>
</feature>
<protein>
    <submittedName>
        <fullName evidence="2">Helicase</fullName>
    </submittedName>
</protein>
<keyword evidence="2" id="KW-0347">Helicase</keyword>
<accession>A0A7X8TSM8</accession>
<dbReference type="AlphaFoldDB" id="A0A7X8TSM8"/>
<dbReference type="SMART" id="SM00490">
    <property type="entry name" value="HELICc"/>
    <property type="match status" value="1"/>
</dbReference>
<sequence length="868" mass="97845">MACKTLFDVKLRCTVIAGQVNSYPQKDFSLLTDEEKELELRYKNVKNYAIGHAVGVDWSVQNKHRVIETNFIPKVEVPSVTANTAGSETKHLNFKILSTCHKNKSVFDYLTDFANGYGDWLTTQQSMMDAMESHEQEVANSIVNRAKDAHARIIEGIEFLKGNKQAQLAFSFMNAAMLKQMTAGQDSPDFDKFNWRPFQLAFVLMTMKSSIDEGDINRDVVDLIWFPTGGGKTEAYLGVMAMVFVYRRLVYPQSQDSTVAIMRYTLTLLTGQQFVRAAKVVCALELLRRKSEKLLGKTPFTLGLWVGSKSTPNTYYQAQQVLNNQNFEKLGMTSCPWCKSKFSEKNYLAHENRFDIKCTNDTCEFGASNNSILPCKTVDESLYDNPPTLLLATVDKFAMLAWDGRAEVFFGGKGKRPPELIIQDELHLISGALGSMVGLYEVGIETALIKRGIYPKYIASTATIRNASEQVKQLYGKSSAVFPPAGLEHDDSYFARTVPITEKPGRLYVGYMAFSKSKRDSLEPLSSLIAIAPQVHFAGKPEYKDAWWTQLVYHGSLKGVSASDASFKGPITRSIQQKLFEYAQELTEDEYKSRNEEISRLLNVKSLTSLQGAERNNQTFAELEESYKSSKVVDVALATNMISVGLDVERLAVMIINGQPLTTSEYIQASSRVGRGDIPGVVFINYYKSQTSSLSHYENFRSYHESFYRYVEPTSLTPFTYQALKKALHASLIIALRMSGIGLVANGSADLFDAKNQDISLIVQMLKGRIRNAIEGPFDTDLQRQDQTIKLETTLDMLEELVEEWSQHAQESKQKRRQLHFNSKDRAADSLIKTHDVEKKALWDTQTSMRNVEDSTLVNTLRELKNEH</sequence>
<comment type="caution">
    <text evidence="2">The sequence shown here is derived from an EMBL/GenBank/DDBJ whole genome shotgun (WGS) entry which is preliminary data.</text>
</comment>
<keyword evidence="3" id="KW-1185">Reference proteome</keyword>
<keyword evidence="2" id="KW-0547">Nucleotide-binding</keyword>
<proteinExistence type="predicted"/>
<keyword evidence="2" id="KW-0067">ATP-binding</keyword>
<organism evidence="2 3">
    <name type="scientific">Vibrio agarilyticus</name>
    <dbReference type="NCBI Taxonomy" id="2726741"/>
    <lineage>
        <taxon>Bacteria</taxon>
        <taxon>Pseudomonadati</taxon>
        <taxon>Pseudomonadota</taxon>
        <taxon>Gammaproteobacteria</taxon>
        <taxon>Vibrionales</taxon>
        <taxon>Vibrionaceae</taxon>
        <taxon>Vibrio</taxon>
    </lineage>
</organism>
<dbReference type="InterPro" id="IPR027417">
    <property type="entry name" value="P-loop_NTPase"/>
</dbReference>
<gene>
    <name evidence="2" type="ORF">HGP28_14460</name>
</gene>
<keyword evidence="2" id="KW-0378">Hydrolase</keyword>
<dbReference type="EMBL" id="JABAIK010000015">
    <property type="protein sequence ID" value="NLS14091.1"/>
    <property type="molecule type" value="Genomic_DNA"/>
</dbReference>
<reference evidence="2 3" key="1">
    <citation type="submission" date="2020-04" db="EMBL/GenBank/DDBJ databases">
        <title>Vibrio sp. SM6, a novel species isolated from seawater.</title>
        <authorList>
            <person name="Wang X."/>
        </authorList>
    </citation>
    <scope>NUCLEOTIDE SEQUENCE [LARGE SCALE GENOMIC DNA]</scope>
    <source>
        <strain evidence="2 3">SM6</strain>
    </source>
</reference>
<evidence type="ECO:0000313" key="2">
    <source>
        <dbReference type="EMBL" id="NLS14091.1"/>
    </source>
</evidence>
<evidence type="ECO:0000259" key="1">
    <source>
        <dbReference type="PROSITE" id="PS51194"/>
    </source>
</evidence>
<dbReference type="CDD" id="cd18785">
    <property type="entry name" value="SF2_C"/>
    <property type="match status" value="1"/>
</dbReference>
<dbReference type="PROSITE" id="PS51194">
    <property type="entry name" value="HELICASE_CTER"/>
    <property type="match status" value="1"/>
</dbReference>
<dbReference type="SUPFAM" id="SSF52540">
    <property type="entry name" value="P-loop containing nucleoside triphosphate hydrolases"/>
    <property type="match status" value="2"/>
</dbReference>
<dbReference type="Pfam" id="PF00271">
    <property type="entry name" value="Helicase_C"/>
    <property type="match status" value="1"/>
</dbReference>
<evidence type="ECO:0000313" key="3">
    <source>
        <dbReference type="Proteomes" id="UP000535589"/>
    </source>
</evidence>
<name>A0A7X8TSM8_9VIBR</name>
<dbReference type="GO" id="GO:0004386">
    <property type="term" value="F:helicase activity"/>
    <property type="evidence" value="ECO:0007669"/>
    <property type="project" value="UniProtKB-KW"/>
</dbReference>
<dbReference type="InterPro" id="IPR001650">
    <property type="entry name" value="Helicase_C-like"/>
</dbReference>
<dbReference type="Proteomes" id="UP000535589">
    <property type="component" value="Unassembled WGS sequence"/>
</dbReference>
<dbReference type="Gene3D" id="3.40.50.300">
    <property type="entry name" value="P-loop containing nucleotide triphosphate hydrolases"/>
    <property type="match status" value="1"/>
</dbReference>